<evidence type="ECO:0008006" key="4">
    <source>
        <dbReference type="Google" id="ProtNLM"/>
    </source>
</evidence>
<name>A0A4D9CXH3_9STRA</name>
<dbReference type="EMBL" id="SDOX01000021">
    <property type="protein sequence ID" value="TFJ83992.1"/>
    <property type="molecule type" value="Genomic_DNA"/>
</dbReference>
<proteinExistence type="predicted"/>
<gene>
    <name evidence="2" type="ORF">NSK_005087</name>
</gene>
<accession>A0A4D9CXH3</accession>
<protein>
    <recommendedName>
        <fullName evidence="4">CHCH domain-containing protein</fullName>
    </recommendedName>
</protein>
<keyword evidence="3" id="KW-1185">Reference proteome</keyword>
<reference evidence="2 3" key="1">
    <citation type="submission" date="2019-01" db="EMBL/GenBank/DDBJ databases">
        <title>Nuclear Genome Assembly of the Microalgal Biofuel strain Nannochloropsis salina CCMP1776.</title>
        <authorList>
            <person name="Hovde B."/>
        </authorList>
    </citation>
    <scope>NUCLEOTIDE SEQUENCE [LARGE SCALE GENOMIC DNA]</scope>
    <source>
        <strain evidence="2 3">CCMP1776</strain>
    </source>
</reference>
<evidence type="ECO:0000313" key="3">
    <source>
        <dbReference type="Proteomes" id="UP000355283"/>
    </source>
</evidence>
<dbReference type="Proteomes" id="UP000355283">
    <property type="component" value="Unassembled WGS sequence"/>
</dbReference>
<sequence length="76" mass="8684">MSDVGEIIASSGCAKEYFNLEECLGEHDRDFRQCKKSMDMLKKCSDEQRLKKANASKYNPVEKSQSVIEIPRPTLK</sequence>
<organism evidence="2 3">
    <name type="scientific">Nannochloropsis salina CCMP1776</name>
    <dbReference type="NCBI Taxonomy" id="1027361"/>
    <lineage>
        <taxon>Eukaryota</taxon>
        <taxon>Sar</taxon>
        <taxon>Stramenopiles</taxon>
        <taxon>Ochrophyta</taxon>
        <taxon>Eustigmatophyceae</taxon>
        <taxon>Eustigmatales</taxon>
        <taxon>Monodopsidaceae</taxon>
        <taxon>Microchloropsis</taxon>
        <taxon>Microchloropsis salina</taxon>
    </lineage>
</organism>
<evidence type="ECO:0000313" key="2">
    <source>
        <dbReference type="EMBL" id="TFJ83992.1"/>
    </source>
</evidence>
<comment type="caution">
    <text evidence="2">The sequence shown here is derived from an EMBL/GenBank/DDBJ whole genome shotgun (WGS) entry which is preliminary data.</text>
</comment>
<feature type="region of interest" description="Disordered" evidence="1">
    <location>
        <begin position="55"/>
        <end position="76"/>
    </location>
</feature>
<dbReference type="AlphaFoldDB" id="A0A4D9CXH3"/>
<dbReference type="OrthoDB" id="5586401at2759"/>
<evidence type="ECO:0000256" key="1">
    <source>
        <dbReference type="SAM" id="MobiDB-lite"/>
    </source>
</evidence>